<organism evidence="1 2">
    <name type="scientific">Candidatus Nomurabacteria bacterium GW2011_GWB1_40_7</name>
    <dbReference type="NCBI Taxonomy" id="1618744"/>
    <lineage>
        <taxon>Bacteria</taxon>
        <taxon>Candidatus Nomuraibacteriota</taxon>
    </lineage>
</organism>
<sequence>MDIKEFELFILKRTCVKCRHQWFPRSRKPQRCPRCQIWLDKQAKDEKVPEEREESDKYG</sequence>
<proteinExistence type="predicted"/>
<dbReference type="Proteomes" id="UP000034452">
    <property type="component" value="Unassembled WGS sequence"/>
</dbReference>
<dbReference type="EMBL" id="LBZL01000020">
    <property type="protein sequence ID" value="KKR69856.1"/>
    <property type="molecule type" value="Genomic_DNA"/>
</dbReference>
<evidence type="ECO:0000313" key="2">
    <source>
        <dbReference type="Proteomes" id="UP000034452"/>
    </source>
</evidence>
<comment type="caution">
    <text evidence="1">The sequence shown here is derived from an EMBL/GenBank/DDBJ whole genome shotgun (WGS) entry which is preliminary data.</text>
</comment>
<evidence type="ECO:0000313" key="1">
    <source>
        <dbReference type="EMBL" id="KKR69856.1"/>
    </source>
</evidence>
<protein>
    <submittedName>
        <fullName evidence="1">Uncharacterized protein</fullName>
    </submittedName>
</protein>
<dbReference type="AlphaFoldDB" id="A0A0G0T569"/>
<gene>
    <name evidence="1" type="ORF">UU13_C0020G0007</name>
</gene>
<name>A0A0G0T569_9BACT</name>
<accession>A0A0G0T569</accession>
<reference evidence="1 2" key="1">
    <citation type="journal article" date="2015" name="Nature">
        <title>rRNA introns, odd ribosomes, and small enigmatic genomes across a large radiation of phyla.</title>
        <authorList>
            <person name="Brown C.T."/>
            <person name="Hug L.A."/>
            <person name="Thomas B.C."/>
            <person name="Sharon I."/>
            <person name="Castelle C.J."/>
            <person name="Singh A."/>
            <person name="Wilkins M.J."/>
            <person name="Williams K.H."/>
            <person name="Banfield J.F."/>
        </authorList>
    </citation>
    <scope>NUCLEOTIDE SEQUENCE [LARGE SCALE GENOMIC DNA]</scope>
</reference>